<dbReference type="AlphaFoldDB" id="A0AA88S4Z7"/>
<proteinExistence type="predicted"/>
<keyword evidence="2" id="KW-1185">Reference proteome</keyword>
<gene>
    <name evidence="1" type="ORF">RJ639_029415</name>
</gene>
<dbReference type="EMBL" id="JAVXUP010005474">
    <property type="protein sequence ID" value="KAK2996156.1"/>
    <property type="molecule type" value="Genomic_DNA"/>
</dbReference>
<dbReference type="PANTHER" id="PTHR34537">
    <property type="entry name" value="OS08G0459300 PROTEIN"/>
    <property type="match status" value="1"/>
</dbReference>
<evidence type="ECO:0000313" key="2">
    <source>
        <dbReference type="Proteomes" id="UP001188597"/>
    </source>
</evidence>
<accession>A0AA88S4Z7</accession>
<name>A0AA88S4Z7_9ASTE</name>
<evidence type="ECO:0000313" key="1">
    <source>
        <dbReference type="EMBL" id="KAK2996156.1"/>
    </source>
</evidence>
<dbReference type="Proteomes" id="UP001188597">
    <property type="component" value="Unassembled WGS sequence"/>
</dbReference>
<protein>
    <submittedName>
        <fullName evidence="1">Uncharacterized protein</fullName>
    </submittedName>
</protein>
<feature type="non-terminal residue" evidence="1">
    <location>
        <position position="1"/>
    </location>
</feature>
<comment type="caution">
    <text evidence="1">The sequence shown here is derived from an EMBL/GenBank/DDBJ whole genome shotgun (WGS) entry which is preliminary data.</text>
</comment>
<organism evidence="1 2">
    <name type="scientific">Escallonia herrerae</name>
    <dbReference type="NCBI Taxonomy" id="1293975"/>
    <lineage>
        <taxon>Eukaryota</taxon>
        <taxon>Viridiplantae</taxon>
        <taxon>Streptophyta</taxon>
        <taxon>Embryophyta</taxon>
        <taxon>Tracheophyta</taxon>
        <taxon>Spermatophyta</taxon>
        <taxon>Magnoliopsida</taxon>
        <taxon>eudicotyledons</taxon>
        <taxon>Gunneridae</taxon>
        <taxon>Pentapetalae</taxon>
        <taxon>asterids</taxon>
        <taxon>campanulids</taxon>
        <taxon>Escalloniales</taxon>
        <taxon>Escalloniaceae</taxon>
        <taxon>Escallonia</taxon>
    </lineage>
</organism>
<reference evidence="1" key="1">
    <citation type="submission" date="2022-12" db="EMBL/GenBank/DDBJ databases">
        <title>Draft genome assemblies for two species of Escallonia (Escalloniales).</title>
        <authorList>
            <person name="Chanderbali A."/>
            <person name="Dervinis C."/>
            <person name="Anghel I."/>
            <person name="Soltis D."/>
            <person name="Soltis P."/>
            <person name="Zapata F."/>
        </authorList>
    </citation>
    <scope>NUCLEOTIDE SEQUENCE</scope>
    <source>
        <strain evidence="1">UCBG64.0493</strain>
        <tissue evidence="1">Leaf</tissue>
    </source>
</reference>
<sequence>ALRPRLEEPPTAMPPEIVLMVPAFSCLSSLPSTTGVASLLSSLRAMNPANDIIDIINKNRTSHSLSELNNSPGLGCIALQYVEQSKENCSRNNTQNFDL</sequence>
<dbReference type="PANTHER" id="PTHR34537:SF2">
    <property type="entry name" value="FERREDOXIN-LIKE PROTEIN"/>
    <property type="match status" value="1"/>
</dbReference>